<sequence>MKRLSWVGEAGLAIEALVWQEIGVDFDHLTSSLSSHVWVMSRGSFLGSPSAAAYSDWDWFTCGFSLVPCSATVTEGGVGLLRSSHLLTPSTAAHLVPFFVRVVFSGHGSCYWKSTPNSAVAYLAVTHSPSQSQPRLTQSWPVQPQSRLTQSQHVPVSTYASPSRGLATPSRGPATPSRGLATSAEASSSRR</sequence>
<dbReference type="EMBL" id="SZYD01000014">
    <property type="protein sequence ID" value="KAD4178301.1"/>
    <property type="molecule type" value="Genomic_DNA"/>
</dbReference>
<organism evidence="2 3">
    <name type="scientific">Mikania micrantha</name>
    <name type="common">bitter vine</name>
    <dbReference type="NCBI Taxonomy" id="192012"/>
    <lineage>
        <taxon>Eukaryota</taxon>
        <taxon>Viridiplantae</taxon>
        <taxon>Streptophyta</taxon>
        <taxon>Embryophyta</taxon>
        <taxon>Tracheophyta</taxon>
        <taxon>Spermatophyta</taxon>
        <taxon>Magnoliopsida</taxon>
        <taxon>eudicotyledons</taxon>
        <taxon>Gunneridae</taxon>
        <taxon>Pentapetalae</taxon>
        <taxon>asterids</taxon>
        <taxon>campanulids</taxon>
        <taxon>Asterales</taxon>
        <taxon>Asteraceae</taxon>
        <taxon>Asteroideae</taxon>
        <taxon>Heliantheae alliance</taxon>
        <taxon>Eupatorieae</taxon>
        <taxon>Mikania</taxon>
    </lineage>
</organism>
<proteinExistence type="predicted"/>
<keyword evidence="3" id="KW-1185">Reference proteome</keyword>
<feature type="compositionally biased region" description="Polar residues" evidence="1">
    <location>
        <begin position="131"/>
        <end position="161"/>
    </location>
</feature>
<reference evidence="2 3" key="1">
    <citation type="submission" date="2019-05" db="EMBL/GenBank/DDBJ databases">
        <title>Mikania micrantha, genome provides insights into the molecular mechanism of rapid growth.</title>
        <authorList>
            <person name="Liu B."/>
        </authorList>
    </citation>
    <scope>NUCLEOTIDE SEQUENCE [LARGE SCALE GENOMIC DNA]</scope>
    <source>
        <strain evidence="2">NLD-2019</strain>
        <tissue evidence="2">Leaf</tissue>
    </source>
</reference>
<protein>
    <submittedName>
        <fullName evidence="2">Uncharacterized protein</fullName>
    </submittedName>
</protein>
<accession>A0A5N6MVS9</accession>
<evidence type="ECO:0000256" key="1">
    <source>
        <dbReference type="SAM" id="MobiDB-lite"/>
    </source>
</evidence>
<dbReference type="Proteomes" id="UP000326396">
    <property type="component" value="Linkage Group LG4"/>
</dbReference>
<evidence type="ECO:0000313" key="3">
    <source>
        <dbReference type="Proteomes" id="UP000326396"/>
    </source>
</evidence>
<dbReference type="AlphaFoldDB" id="A0A5N6MVS9"/>
<gene>
    <name evidence="2" type="ORF">E3N88_26892</name>
</gene>
<evidence type="ECO:0000313" key="2">
    <source>
        <dbReference type="EMBL" id="KAD4178301.1"/>
    </source>
</evidence>
<name>A0A5N6MVS9_9ASTR</name>
<comment type="caution">
    <text evidence="2">The sequence shown here is derived from an EMBL/GenBank/DDBJ whole genome shotgun (WGS) entry which is preliminary data.</text>
</comment>
<feature type="region of interest" description="Disordered" evidence="1">
    <location>
        <begin position="131"/>
        <end position="191"/>
    </location>
</feature>